<organism evidence="1 2">
    <name type="scientific">Catharanthus roseus</name>
    <name type="common">Madagascar periwinkle</name>
    <name type="synonym">Vinca rosea</name>
    <dbReference type="NCBI Taxonomy" id="4058"/>
    <lineage>
        <taxon>Eukaryota</taxon>
        <taxon>Viridiplantae</taxon>
        <taxon>Streptophyta</taxon>
        <taxon>Embryophyta</taxon>
        <taxon>Tracheophyta</taxon>
        <taxon>Spermatophyta</taxon>
        <taxon>Magnoliopsida</taxon>
        <taxon>eudicotyledons</taxon>
        <taxon>Gunneridae</taxon>
        <taxon>Pentapetalae</taxon>
        <taxon>asterids</taxon>
        <taxon>lamiids</taxon>
        <taxon>Gentianales</taxon>
        <taxon>Apocynaceae</taxon>
        <taxon>Rauvolfioideae</taxon>
        <taxon>Vinceae</taxon>
        <taxon>Catharanthinae</taxon>
        <taxon>Catharanthus</taxon>
    </lineage>
</organism>
<gene>
    <name evidence="1" type="ORF">M9H77_23096</name>
</gene>
<dbReference type="EMBL" id="CM044705">
    <property type="protein sequence ID" value="KAI5663773.1"/>
    <property type="molecule type" value="Genomic_DNA"/>
</dbReference>
<protein>
    <submittedName>
        <fullName evidence="1">Uncharacterized protein</fullName>
    </submittedName>
</protein>
<dbReference type="Proteomes" id="UP001060085">
    <property type="component" value="Linkage Group LG05"/>
</dbReference>
<name>A0ACC0AWD8_CATRO</name>
<accession>A0ACC0AWD8</accession>
<evidence type="ECO:0000313" key="1">
    <source>
        <dbReference type="EMBL" id="KAI5663773.1"/>
    </source>
</evidence>
<sequence length="472" mass="52890">MYLRIIALDLHPRLQSAYDNVFGSVRGSHCTQLVPHTRASSDYVDISDLGEWIHLKTDIVLWRMLELDSDDLVLGSRLCPWNPTVALHVFLNLGVKVVLTCLDSLRLPSCARNPYGCAFIFGTYSLVPRGTQIRYSVAVDLETGLGVRIDSTVGLASPPVDLWMPYDLLAHLHNGGRTPLSPPVGYHGCLLTIFRSLLLSSSAGGPYLSGFVPSISAIVESSKLDDVCLSSRHHTFTWEINIKSIKNMGENHRVTKHTCLGNKIRVPIMPWMLDGQRAQRDAPWGSYAQYSTFNGHTLSPPLSPPRPNLEDLVASYINSADAKVKSIKAVQRSQTASIHKMGIQIELLAKMTVERPLANLPNTTKWILKMKRKKSIPYWKSLPPQDFKNPRPNMSVVEERKRDECLTENENEFEEAELKKDILKPENDESENEESYDLSGEDVPSTAPMAVFQNDMRTAFEQLRVTQDTHGA</sequence>
<reference evidence="2" key="1">
    <citation type="journal article" date="2023" name="Nat. Plants">
        <title>Single-cell RNA sequencing provides a high-resolution roadmap for understanding the multicellular compartmentation of specialized metabolism.</title>
        <authorList>
            <person name="Sun S."/>
            <person name="Shen X."/>
            <person name="Li Y."/>
            <person name="Li Y."/>
            <person name="Wang S."/>
            <person name="Li R."/>
            <person name="Zhang H."/>
            <person name="Shen G."/>
            <person name="Guo B."/>
            <person name="Wei J."/>
            <person name="Xu J."/>
            <person name="St-Pierre B."/>
            <person name="Chen S."/>
            <person name="Sun C."/>
        </authorList>
    </citation>
    <scope>NUCLEOTIDE SEQUENCE [LARGE SCALE GENOMIC DNA]</scope>
</reference>
<keyword evidence="2" id="KW-1185">Reference proteome</keyword>
<comment type="caution">
    <text evidence="1">The sequence shown here is derived from an EMBL/GenBank/DDBJ whole genome shotgun (WGS) entry which is preliminary data.</text>
</comment>
<proteinExistence type="predicted"/>
<evidence type="ECO:0000313" key="2">
    <source>
        <dbReference type="Proteomes" id="UP001060085"/>
    </source>
</evidence>